<dbReference type="PANTHER" id="PTHR34584:SF1">
    <property type="entry name" value="NA(+)_H(+) ANTIPORTER SUBUNIT E1"/>
    <property type="match status" value="1"/>
</dbReference>
<dbReference type="AlphaFoldDB" id="A0A2N6PK92"/>
<sequence length="128" mass="13881">MFNPISAVGYSAWILKEVVAGTVEVITHIFQPGGYDHPMIVELPLRCVTDVEVTLMASSITITPGTLVVAVGAGDEHRPPALFVHVLFADSEDEALEGLRDMERRLLKVTRGRAPGDIREGTKSGDVR</sequence>
<comment type="similarity">
    <text evidence="2">Belongs to the CPA3 antiporters (TC 2.A.63) subunit E family.</text>
</comment>
<proteinExistence type="inferred from homology"/>
<dbReference type="GO" id="GO:0008324">
    <property type="term" value="F:monoatomic cation transmembrane transporter activity"/>
    <property type="evidence" value="ECO:0007669"/>
    <property type="project" value="InterPro"/>
</dbReference>
<organism evidence="7 8">
    <name type="scientific">Brevibacterium luteolum</name>
    <dbReference type="NCBI Taxonomy" id="199591"/>
    <lineage>
        <taxon>Bacteria</taxon>
        <taxon>Bacillati</taxon>
        <taxon>Actinomycetota</taxon>
        <taxon>Actinomycetes</taxon>
        <taxon>Micrococcales</taxon>
        <taxon>Brevibacteriaceae</taxon>
        <taxon>Brevibacterium</taxon>
    </lineage>
</organism>
<comment type="subcellular location">
    <subcellularLocation>
        <location evidence="1">Cell membrane</location>
        <topology evidence="1">Multi-pass membrane protein</topology>
    </subcellularLocation>
</comment>
<keyword evidence="4" id="KW-0812">Transmembrane</keyword>
<evidence type="ECO:0000256" key="4">
    <source>
        <dbReference type="ARBA" id="ARBA00022692"/>
    </source>
</evidence>
<keyword evidence="5" id="KW-1133">Transmembrane helix</keyword>
<dbReference type="InterPro" id="IPR002758">
    <property type="entry name" value="Cation_antiport_E"/>
</dbReference>
<accession>A0A2N6PK92</accession>
<dbReference type="Proteomes" id="UP000235703">
    <property type="component" value="Unassembled WGS sequence"/>
</dbReference>
<dbReference type="OrthoDB" id="3837866at2"/>
<dbReference type="PANTHER" id="PTHR34584">
    <property type="entry name" value="NA(+)/H(+) ANTIPORTER SUBUNIT E1"/>
    <property type="match status" value="1"/>
</dbReference>
<evidence type="ECO:0000256" key="1">
    <source>
        <dbReference type="ARBA" id="ARBA00004651"/>
    </source>
</evidence>
<keyword evidence="3" id="KW-1003">Cell membrane</keyword>
<dbReference type="EMBL" id="PNFZ01000001">
    <property type="protein sequence ID" value="PMB99096.1"/>
    <property type="molecule type" value="Genomic_DNA"/>
</dbReference>
<evidence type="ECO:0000313" key="8">
    <source>
        <dbReference type="Proteomes" id="UP000235703"/>
    </source>
</evidence>
<evidence type="ECO:0000256" key="3">
    <source>
        <dbReference type="ARBA" id="ARBA00022475"/>
    </source>
</evidence>
<dbReference type="Pfam" id="PF01899">
    <property type="entry name" value="MNHE"/>
    <property type="match status" value="1"/>
</dbReference>
<keyword evidence="6" id="KW-0472">Membrane</keyword>
<reference evidence="7 8" key="1">
    <citation type="submission" date="2017-09" db="EMBL/GenBank/DDBJ databases">
        <title>Bacterial strain isolated from the female urinary microbiota.</title>
        <authorList>
            <person name="Thomas-White K."/>
            <person name="Kumar N."/>
            <person name="Forster S."/>
            <person name="Putonti C."/>
            <person name="Lawley T."/>
            <person name="Wolfe A.J."/>
        </authorList>
    </citation>
    <scope>NUCLEOTIDE SEQUENCE [LARGE SCALE GENOMIC DNA]</scope>
    <source>
        <strain evidence="7 8">UMB0680</strain>
    </source>
</reference>
<protein>
    <submittedName>
        <fullName evidence="7">Sodium:proton antiporter</fullName>
    </submittedName>
</protein>
<evidence type="ECO:0000256" key="2">
    <source>
        <dbReference type="ARBA" id="ARBA00006228"/>
    </source>
</evidence>
<comment type="caution">
    <text evidence="7">The sequence shown here is derived from an EMBL/GenBank/DDBJ whole genome shotgun (WGS) entry which is preliminary data.</text>
</comment>
<evidence type="ECO:0000313" key="7">
    <source>
        <dbReference type="EMBL" id="PMB99096.1"/>
    </source>
</evidence>
<evidence type="ECO:0000256" key="5">
    <source>
        <dbReference type="ARBA" id="ARBA00022989"/>
    </source>
</evidence>
<evidence type="ECO:0000256" key="6">
    <source>
        <dbReference type="ARBA" id="ARBA00023136"/>
    </source>
</evidence>
<dbReference type="GO" id="GO:0005886">
    <property type="term" value="C:plasma membrane"/>
    <property type="evidence" value="ECO:0007669"/>
    <property type="project" value="UniProtKB-SubCell"/>
</dbReference>
<gene>
    <name evidence="7" type="ORF">CJ198_00680</name>
</gene>
<name>A0A2N6PK92_9MICO</name>
<keyword evidence="8" id="KW-1185">Reference proteome</keyword>
<dbReference type="RefSeq" id="WP_102159823.1">
    <property type="nucleotide sequence ID" value="NZ_PNFZ01000001.1"/>
</dbReference>